<dbReference type="AlphaFoldDB" id="A0A2A2H6U7"/>
<organism evidence="2 3">
    <name type="scientific">Methanobacterium bryantii</name>
    <dbReference type="NCBI Taxonomy" id="2161"/>
    <lineage>
        <taxon>Archaea</taxon>
        <taxon>Methanobacteriati</taxon>
        <taxon>Methanobacteriota</taxon>
        <taxon>Methanomada group</taxon>
        <taxon>Methanobacteria</taxon>
        <taxon>Methanobacteriales</taxon>
        <taxon>Methanobacteriaceae</taxon>
        <taxon>Methanobacterium</taxon>
    </lineage>
</organism>
<dbReference type="OrthoDB" id="18481at2157"/>
<evidence type="ECO:0000313" key="2">
    <source>
        <dbReference type="EMBL" id="PAV05045.1"/>
    </source>
</evidence>
<reference evidence="2 3" key="1">
    <citation type="journal article" date="2017" name="BMC Genomics">
        <title>Genomic analysis of methanogenic archaea reveals a shift towards energy conservation.</title>
        <authorList>
            <person name="Gilmore S.P."/>
            <person name="Henske J.K."/>
            <person name="Sexton J.A."/>
            <person name="Solomon K.V."/>
            <person name="Seppala S."/>
            <person name="Yoo J.I."/>
            <person name="Huyett L.M."/>
            <person name="Pressman A."/>
            <person name="Cogan J.Z."/>
            <person name="Kivenson V."/>
            <person name="Peng X."/>
            <person name="Tan Y."/>
            <person name="Valentine D.L."/>
            <person name="O'Malley M.A."/>
        </authorList>
    </citation>
    <scope>NUCLEOTIDE SEQUENCE [LARGE SCALE GENOMIC DNA]</scope>
    <source>
        <strain evidence="2 3">M.o.H.</strain>
    </source>
</reference>
<proteinExistence type="predicted"/>
<gene>
    <name evidence="2" type="ORF">ASJ80_12145</name>
</gene>
<evidence type="ECO:0000313" key="3">
    <source>
        <dbReference type="Proteomes" id="UP000217784"/>
    </source>
</evidence>
<sequence>MQLNQIDDITDYLIDSEIMDYNNSRIKEKALELSLDSKNQFETIKDIYEFVRDEIHHSLDINGQKAAFKASEVLNNAQGICFAKSNLLAAMLRFLGVPTGFCYQRLTHEGGYILHGLNAVFLDNKWYRLDARGNREDVNAQFSVDSEKLAFPVSKEGEIDYPGIYSKPVESVIAAFNGAETVDELMEKIPDRLIENST</sequence>
<dbReference type="PANTHER" id="PTHR33490">
    <property type="entry name" value="BLR5614 PROTEIN-RELATED"/>
    <property type="match status" value="1"/>
</dbReference>
<dbReference type="Pfam" id="PF01841">
    <property type="entry name" value="Transglut_core"/>
    <property type="match status" value="1"/>
</dbReference>
<dbReference type="RefSeq" id="WP_083240993.1">
    <property type="nucleotide sequence ID" value="NZ_LMVM01000012.1"/>
</dbReference>
<protein>
    <submittedName>
        <fullName evidence="2">Transglutaminase</fullName>
    </submittedName>
</protein>
<dbReference type="InterPro" id="IPR038765">
    <property type="entry name" value="Papain-like_cys_pep_sf"/>
</dbReference>
<accession>A0A2A2H6U7</accession>
<dbReference type="EMBL" id="LMVM01000012">
    <property type="protein sequence ID" value="PAV05045.1"/>
    <property type="molecule type" value="Genomic_DNA"/>
</dbReference>
<dbReference type="Gene3D" id="3.10.620.30">
    <property type="match status" value="1"/>
</dbReference>
<feature type="domain" description="Transglutaminase-like" evidence="1">
    <location>
        <begin position="35"/>
        <end position="131"/>
    </location>
</feature>
<dbReference type="InterPro" id="IPR002931">
    <property type="entry name" value="Transglutaminase-like"/>
</dbReference>
<comment type="caution">
    <text evidence="2">The sequence shown here is derived from an EMBL/GenBank/DDBJ whole genome shotgun (WGS) entry which is preliminary data.</text>
</comment>
<dbReference type="SUPFAM" id="SSF54001">
    <property type="entry name" value="Cysteine proteinases"/>
    <property type="match status" value="1"/>
</dbReference>
<keyword evidence="3" id="KW-1185">Reference proteome</keyword>
<evidence type="ECO:0000259" key="1">
    <source>
        <dbReference type="Pfam" id="PF01841"/>
    </source>
</evidence>
<name>A0A2A2H6U7_METBR</name>
<dbReference type="PANTHER" id="PTHR33490:SF3">
    <property type="entry name" value="CONSERVED INTEGRAL MEMBRANE PROTEIN"/>
    <property type="match status" value="1"/>
</dbReference>
<dbReference type="Proteomes" id="UP000217784">
    <property type="component" value="Unassembled WGS sequence"/>
</dbReference>